<organism evidence="1 2">
    <name type="scientific">Ameca splendens</name>
    <dbReference type="NCBI Taxonomy" id="208324"/>
    <lineage>
        <taxon>Eukaryota</taxon>
        <taxon>Metazoa</taxon>
        <taxon>Chordata</taxon>
        <taxon>Craniata</taxon>
        <taxon>Vertebrata</taxon>
        <taxon>Euteleostomi</taxon>
        <taxon>Actinopterygii</taxon>
        <taxon>Neopterygii</taxon>
        <taxon>Teleostei</taxon>
        <taxon>Neoteleostei</taxon>
        <taxon>Acanthomorphata</taxon>
        <taxon>Ovalentaria</taxon>
        <taxon>Atherinomorphae</taxon>
        <taxon>Cyprinodontiformes</taxon>
        <taxon>Goodeidae</taxon>
        <taxon>Ameca</taxon>
    </lineage>
</organism>
<evidence type="ECO:0000313" key="2">
    <source>
        <dbReference type="Proteomes" id="UP001469553"/>
    </source>
</evidence>
<sequence length="107" mass="11555">MEGCSVLSGGVVSFSWMWGHQHLDWLSGDGRPELDYVSPCAIFAVAVMWCVCVVVGDLVGDAGPWSLLLARDLLLGEFVPSWCGRGFRCGRGAWWCLPCCACGWGLG</sequence>
<dbReference type="Proteomes" id="UP001469553">
    <property type="component" value="Unassembled WGS sequence"/>
</dbReference>
<dbReference type="EMBL" id="JAHRIP010019333">
    <property type="protein sequence ID" value="MEQ2287133.1"/>
    <property type="molecule type" value="Genomic_DNA"/>
</dbReference>
<gene>
    <name evidence="1" type="ORF">AMECASPLE_009384</name>
</gene>
<accession>A0ABV0Y0M2</accession>
<reference evidence="1 2" key="1">
    <citation type="submission" date="2021-06" db="EMBL/GenBank/DDBJ databases">
        <authorList>
            <person name="Palmer J.M."/>
        </authorList>
    </citation>
    <scope>NUCLEOTIDE SEQUENCE [LARGE SCALE GENOMIC DNA]</scope>
    <source>
        <strain evidence="1 2">AS_MEX2019</strain>
        <tissue evidence="1">Muscle</tissue>
    </source>
</reference>
<protein>
    <submittedName>
        <fullName evidence="1">Uncharacterized protein</fullName>
    </submittedName>
</protein>
<keyword evidence="2" id="KW-1185">Reference proteome</keyword>
<proteinExistence type="predicted"/>
<name>A0ABV0Y0M2_9TELE</name>
<evidence type="ECO:0000313" key="1">
    <source>
        <dbReference type="EMBL" id="MEQ2287133.1"/>
    </source>
</evidence>
<comment type="caution">
    <text evidence="1">The sequence shown here is derived from an EMBL/GenBank/DDBJ whole genome shotgun (WGS) entry which is preliminary data.</text>
</comment>